<dbReference type="PANTHER" id="PTHR46179">
    <property type="entry name" value="ZINC FINGER PROTEIN"/>
    <property type="match status" value="1"/>
</dbReference>
<dbReference type="EMBL" id="VXIS01000251">
    <property type="protein sequence ID" value="KAA8895652.1"/>
    <property type="molecule type" value="Genomic_DNA"/>
</dbReference>
<dbReference type="PROSITE" id="PS50157">
    <property type="entry name" value="ZINC_FINGER_C2H2_2"/>
    <property type="match status" value="5"/>
</dbReference>
<proteinExistence type="predicted"/>
<evidence type="ECO:0000313" key="11">
    <source>
        <dbReference type="EMBL" id="KAA8895652.1"/>
    </source>
</evidence>
<evidence type="ECO:0000256" key="5">
    <source>
        <dbReference type="ARBA" id="ARBA00023015"/>
    </source>
</evidence>
<keyword evidence="7" id="KW-0539">Nucleus</keyword>
<feature type="region of interest" description="Disordered" evidence="9">
    <location>
        <begin position="302"/>
        <end position="334"/>
    </location>
</feature>
<feature type="domain" description="C2H2-type" evidence="10">
    <location>
        <begin position="219"/>
        <end position="250"/>
    </location>
</feature>
<feature type="domain" description="C2H2-type" evidence="10">
    <location>
        <begin position="93"/>
        <end position="122"/>
    </location>
</feature>
<dbReference type="GO" id="GO:0008270">
    <property type="term" value="F:zinc ion binding"/>
    <property type="evidence" value="ECO:0007669"/>
    <property type="project" value="UniProtKB-KW"/>
</dbReference>
<dbReference type="InterPro" id="IPR036236">
    <property type="entry name" value="Znf_C2H2_sf"/>
</dbReference>
<comment type="subcellular location">
    <subcellularLocation>
        <location evidence="1">Nucleus</location>
    </subcellularLocation>
</comment>
<keyword evidence="6" id="KW-0804">Transcription</keyword>
<evidence type="ECO:0000313" key="12">
    <source>
        <dbReference type="Proteomes" id="UP000326924"/>
    </source>
</evidence>
<feature type="domain" description="C2H2-type" evidence="10">
    <location>
        <begin position="454"/>
        <end position="484"/>
    </location>
</feature>
<evidence type="ECO:0000256" key="6">
    <source>
        <dbReference type="ARBA" id="ARBA00023163"/>
    </source>
</evidence>
<dbReference type="OrthoDB" id="4748970at2759"/>
<dbReference type="InterPro" id="IPR051061">
    <property type="entry name" value="Zinc_finger_trans_reg"/>
</dbReference>
<feature type="domain" description="C2H2-type" evidence="10">
    <location>
        <begin position="423"/>
        <end position="453"/>
    </location>
</feature>
<evidence type="ECO:0000256" key="7">
    <source>
        <dbReference type="ARBA" id="ARBA00023242"/>
    </source>
</evidence>
<dbReference type="AlphaFoldDB" id="A0A5J5EJ06"/>
<dbReference type="PROSITE" id="PS00028">
    <property type="entry name" value="ZINC_FINGER_C2H2_1"/>
    <property type="match status" value="3"/>
</dbReference>
<feature type="region of interest" description="Disordered" evidence="9">
    <location>
        <begin position="562"/>
        <end position="590"/>
    </location>
</feature>
<dbReference type="PANTHER" id="PTHR46179:SF13">
    <property type="entry name" value="C2H2-TYPE DOMAIN-CONTAINING PROTEIN"/>
    <property type="match status" value="1"/>
</dbReference>
<evidence type="ECO:0000256" key="3">
    <source>
        <dbReference type="ARBA" id="ARBA00022771"/>
    </source>
</evidence>
<name>A0A5J5EJ06_9PEZI</name>
<dbReference type="Proteomes" id="UP000326924">
    <property type="component" value="Unassembled WGS sequence"/>
</dbReference>
<organism evidence="11 12">
    <name type="scientific">Sphaerosporella brunnea</name>
    <dbReference type="NCBI Taxonomy" id="1250544"/>
    <lineage>
        <taxon>Eukaryota</taxon>
        <taxon>Fungi</taxon>
        <taxon>Dikarya</taxon>
        <taxon>Ascomycota</taxon>
        <taxon>Pezizomycotina</taxon>
        <taxon>Pezizomycetes</taxon>
        <taxon>Pezizales</taxon>
        <taxon>Pyronemataceae</taxon>
        <taxon>Sphaerosporella</taxon>
    </lineage>
</organism>
<keyword evidence="3 8" id="KW-0863">Zinc-finger</keyword>
<dbReference type="SMART" id="SM00355">
    <property type="entry name" value="ZnF_C2H2"/>
    <property type="match status" value="9"/>
</dbReference>
<dbReference type="Pfam" id="PF00096">
    <property type="entry name" value="zf-C2H2"/>
    <property type="match status" value="4"/>
</dbReference>
<feature type="compositionally biased region" description="Low complexity" evidence="9">
    <location>
        <begin position="302"/>
        <end position="316"/>
    </location>
</feature>
<keyword evidence="2" id="KW-0479">Metal-binding</keyword>
<sequence>MPGRVKLTSTANLTAELPLPKRKLVVELIAVPPSKRTKSADDTSNDSSPSLTSTKQSTAADSTPSTIPPSSQPVSASSSSKKRAPSKPRTKKYDCTHEGCDKSFTRPCRLEEHMRSHSGERIYKCDQDPEHCDKSFLRESHLKAHIKAIHVKIKPYKCTFQIPMGQEDNRGEFGFKRKASEPAEGGEDEETGMKECGASFPTNQHLKRHIESHLKTFPYICKDYPPCTAGFRKKGPLARHVRSEHMGVKPWACPHKDIEDSSKPCPASFDTKGKLGNHVATLHNGLARRRYICTLCVTASPSVPEQQQPTSTTSPPSNIPRATTVDLDRPPTNPSTEDATLLLNLSQASFPVIQAPVPPEPSPESLRSEGMLGFTTHAELRTHISIAHPPICIHCGYAAKRQGDLRKHLREKHELSVEERSPWVCAWEGCGQGFTKKSNLTTHTATVHQGLKPFLCEYPECRKRFGHKAVLTRHITAKHTEKKAEAKVKKPRKKRTRAMGLAEMLTGYGYEESGRDIICAVQGCPYRFSRLIDLRRHLGAQSGHALGEVQVEELMKLQEKAETRGKKAKAKGKKVDIEPETSESEWSIAGSDTEDEYEVYQFDDDE</sequence>
<gene>
    <name evidence="11" type="ORF">FN846DRAFT_968651</name>
</gene>
<protein>
    <recommendedName>
        <fullName evidence="10">C2H2-type domain-containing protein</fullName>
    </recommendedName>
</protein>
<keyword evidence="5" id="KW-0805">Transcription regulation</keyword>
<evidence type="ECO:0000256" key="8">
    <source>
        <dbReference type="PROSITE-ProRule" id="PRU00042"/>
    </source>
</evidence>
<evidence type="ECO:0000256" key="4">
    <source>
        <dbReference type="ARBA" id="ARBA00022833"/>
    </source>
</evidence>
<dbReference type="InterPro" id="IPR013087">
    <property type="entry name" value="Znf_C2H2_type"/>
</dbReference>
<dbReference type="Gene3D" id="3.30.160.60">
    <property type="entry name" value="Classic Zinc Finger"/>
    <property type="match status" value="6"/>
</dbReference>
<evidence type="ECO:0000256" key="1">
    <source>
        <dbReference type="ARBA" id="ARBA00004123"/>
    </source>
</evidence>
<keyword evidence="4" id="KW-0862">Zinc</keyword>
<evidence type="ECO:0000256" key="2">
    <source>
        <dbReference type="ARBA" id="ARBA00022723"/>
    </source>
</evidence>
<dbReference type="GO" id="GO:0005634">
    <property type="term" value="C:nucleus"/>
    <property type="evidence" value="ECO:0007669"/>
    <property type="project" value="UniProtKB-SubCell"/>
</dbReference>
<accession>A0A5J5EJ06</accession>
<feature type="compositionally biased region" description="Polar residues" evidence="9">
    <location>
        <begin position="45"/>
        <end position="56"/>
    </location>
</feature>
<keyword evidence="12" id="KW-1185">Reference proteome</keyword>
<dbReference type="GO" id="GO:0006357">
    <property type="term" value="P:regulation of transcription by RNA polymerase II"/>
    <property type="evidence" value="ECO:0007669"/>
    <property type="project" value="TreeGrafter"/>
</dbReference>
<feature type="region of interest" description="Disordered" evidence="9">
    <location>
        <begin position="31"/>
        <end position="96"/>
    </location>
</feature>
<evidence type="ECO:0000256" key="9">
    <source>
        <dbReference type="SAM" id="MobiDB-lite"/>
    </source>
</evidence>
<reference evidence="11 12" key="1">
    <citation type="submission" date="2019-09" db="EMBL/GenBank/DDBJ databases">
        <title>Draft genome of the ectomycorrhizal ascomycete Sphaerosporella brunnea.</title>
        <authorList>
            <consortium name="DOE Joint Genome Institute"/>
            <person name="Benucci G.M."/>
            <person name="Marozzi G."/>
            <person name="Antonielli L."/>
            <person name="Sanchez S."/>
            <person name="Marco P."/>
            <person name="Wang X."/>
            <person name="Falini L.B."/>
            <person name="Barry K."/>
            <person name="Haridas S."/>
            <person name="Lipzen A."/>
            <person name="Labutti K."/>
            <person name="Grigoriev I.V."/>
            <person name="Murat C."/>
            <person name="Martin F."/>
            <person name="Albertini E."/>
            <person name="Donnini D."/>
            <person name="Bonito G."/>
        </authorList>
    </citation>
    <scope>NUCLEOTIDE SEQUENCE [LARGE SCALE GENOMIC DNA]</scope>
    <source>
        <strain evidence="11 12">Sb_GMNB300</strain>
    </source>
</reference>
<comment type="caution">
    <text evidence="11">The sequence shown here is derived from an EMBL/GenBank/DDBJ whole genome shotgun (WGS) entry which is preliminary data.</text>
</comment>
<evidence type="ECO:0000259" key="10">
    <source>
        <dbReference type="PROSITE" id="PS50157"/>
    </source>
</evidence>
<dbReference type="InParanoid" id="A0A5J5EJ06"/>
<dbReference type="SUPFAM" id="SSF57667">
    <property type="entry name" value="beta-beta-alpha zinc fingers"/>
    <property type="match status" value="4"/>
</dbReference>
<feature type="domain" description="C2H2-type" evidence="10">
    <location>
        <begin position="123"/>
        <end position="155"/>
    </location>
</feature>
<feature type="compositionally biased region" description="Basic residues" evidence="9">
    <location>
        <begin position="80"/>
        <end position="90"/>
    </location>
</feature>